<evidence type="ECO:0000313" key="1">
    <source>
        <dbReference type="EMBL" id="MBP1962683.1"/>
    </source>
</evidence>
<dbReference type="EMBL" id="JAGGKV010000003">
    <property type="protein sequence ID" value="MBP1962683.1"/>
    <property type="molecule type" value="Genomic_DNA"/>
</dbReference>
<reference evidence="1 2" key="1">
    <citation type="submission" date="2021-03" db="EMBL/GenBank/DDBJ databases">
        <title>Genomic Encyclopedia of Type Strains, Phase IV (KMG-IV): sequencing the most valuable type-strain genomes for metagenomic binning, comparative biology and taxonomic classification.</title>
        <authorList>
            <person name="Goeker M."/>
        </authorList>
    </citation>
    <scope>NUCLEOTIDE SEQUENCE [LARGE SCALE GENOMIC DNA]</scope>
    <source>
        <strain evidence="1 2">DSM 24950</strain>
    </source>
</reference>
<protein>
    <submittedName>
        <fullName evidence="1">Uncharacterized protein</fullName>
    </submittedName>
</protein>
<dbReference type="Proteomes" id="UP001519344">
    <property type="component" value="Unassembled WGS sequence"/>
</dbReference>
<gene>
    <name evidence="1" type="ORF">J2Z65_001882</name>
</gene>
<comment type="caution">
    <text evidence="1">The sequence shown here is derived from an EMBL/GenBank/DDBJ whole genome shotgun (WGS) entry which is preliminary data.</text>
</comment>
<proteinExistence type="predicted"/>
<organism evidence="1 2">
    <name type="scientific">Paenibacillus aceris</name>
    <dbReference type="NCBI Taxonomy" id="869555"/>
    <lineage>
        <taxon>Bacteria</taxon>
        <taxon>Bacillati</taxon>
        <taxon>Bacillota</taxon>
        <taxon>Bacilli</taxon>
        <taxon>Bacillales</taxon>
        <taxon>Paenibacillaceae</taxon>
        <taxon>Paenibacillus</taxon>
    </lineage>
</organism>
<sequence length="52" mass="5898">MTYLLKEDEVSTPRGRVGELEGAILPKAALLVREGELWYVISPSGHKFDRLR</sequence>
<name>A0ABS4HVN2_9BACL</name>
<accession>A0ABS4HVN2</accession>
<keyword evidence="2" id="KW-1185">Reference proteome</keyword>
<evidence type="ECO:0000313" key="2">
    <source>
        <dbReference type="Proteomes" id="UP001519344"/>
    </source>
</evidence>